<dbReference type="GO" id="GO:0016829">
    <property type="term" value="F:lyase activity"/>
    <property type="evidence" value="ECO:0007669"/>
    <property type="project" value="UniProtKB-KW"/>
</dbReference>
<protein>
    <submittedName>
        <fullName evidence="2">Catechol 2,3-dioxygenase-like lactoylglutathione lyase family enzyme</fullName>
    </submittedName>
</protein>
<organism evidence="2 3">
    <name type="scientific">Acidovorax delafieldii</name>
    <name type="common">Pseudomonas delafieldii</name>
    <dbReference type="NCBI Taxonomy" id="47920"/>
    <lineage>
        <taxon>Bacteria</taxon>
        <taxon>Pseudomonadati</taxon>
        <taxon>Pseudomonadota</taxon>
        <taxon>Betaproteobacteria</taxon>
        <taxon>Burkholderiales</taxon>
        <taxon>Comamonadaceae</taxon>
        <taxon>Acidovorax</taxon>
    </lineage>
</organism>
<gene>
    <name evidence="2" type="ORF">ATF69_1328</name>
</gene>
<dbReference type="RefSeq" id="WP_244303665.1">
    <property type="nucleotide sequence ID" value="NZ_VJWE01000011.1"/>
</dbReference>
<dbReference type="Proteomes" id="UP000321485">
    <property type="component" value="Unassembled WGS sequence"/>
</dbReference>
<keyword evidence="2" id="KW-0560">Oxidoreductase</keyword>
<proteinExistence type="predicted"/>
<keyword evidence="2" id="KW-0456">Lyase</keyword>
<dbReference type="AlphaFoldDB" id="A0A561XTM6"/>
<evidence type="ECO:0000313" key="2">
    <source>
        <dbReference type="EMBL" id="TWG39457.1"/>
    </source>
</evidence>
<feature type="domain" description="VOC" evidence="1">
    <location>
        <begin position="11"/>
        <end position="147"/>
    </location>
</feature>
<dbReference type="InterPro" id="IPR004360">
    <property type="entry name" value="Glyas_Fos-R_dOase_dom"/>
</dbReference>
<reference evidence="2 3" key="1">
    <citation type="journal article" date="2015" name="Stand. Genomic Sci.">
        <title>Genomic Encyclopedia of Bacterial and Archaeal Type Strains, Phase III: the genomes of soil and plant-associated and newly described type strains.</title>
        <authorList>
            <person name="Whitman W.B."/>
            <person name="Woyke T."/>
            <person name="Klenk H.P."/>
            <person name="Zhou Y."/>
            <person name="Lilburn T.G."/>
            <person name="Beck B.J."/>
            <person name="De Vos P."/>
            <person name="Vandamme P."/>
            <person name="Eisen J.A."/>
            <person name="Garrity G."/>
            <person name="Hugenholtz P."/>
            <person name="Kyrpides N.C."/>
        </authorList>
    </citation>
    <scope>NUCLEOTIDE SEQUENCE [LARGE SCALE GENOMIC DNA]</scope>
    <source>
        <strain evidence="2 3">DSM 64</strain>
    </source>
</reference>
<evidence type="ECO:0000313" key="3">
    <source>
        <dbReference type="Proteomes" id="UP000321485"/>
    </source>
</evidence>
<dbReference type="PANTHER" id="PTHR35006">
    <property type="entry name" value="GLYOXALASE FAMILY PROTEIN (AFU_ORTHOLOGUE AFUA_5G14830)"/>
    <property type="match status" value="1"/>
</dbReference>
<dbReference type="PANTHER" id="PTHR35006:SF2">
    <property type="entry name" value="GLYOXALASE FAMILY PROTEIN (AFU_ORTHOLOGUE AFUA_5G14830)"/>
    <property type="match status" value="1"/>
</dbReference>
<dbReference type="Gene3D" id="3.10.180.10">
    <property type="entry name" value="2,3-Dihydroxybiphenyl 1,2-Dioxygenase, domain 1"/>
    <property type="match status" value="1"/>
</dbReference>
<dbReference type="Pfam" id="PF00903">
    <property type="entry name" value="Glyoxalase"/>
    <property type="match status" value="1"/>
</dbReference>
<evidence type="ECO:0000259" key="1">
    <source>
        <dbReference type="PROSITE" id="PS51819"/>
    </source>
</evidence>
<dbReference type="SUPFAM" id="SSF54593">
    <property type="entry name" value="Glyoxalase/Bleomycin resistance protein/Dihydroxybiphenyl dioxygenase"/>
    <property type="match status" value="1"/>
</dbReference>
<dbReference type="InterPro" id="IPR029068">
    <property type="entry name" value="Glyas_Bleomycin-R_OHBP_Dase"/>
</dbReference>
<dbReference type="EMBL" id="VJWE01000011">
    <property type="protein sequence ID" value="TWG39457.1"/>
    <property type="molecule type" value="Genomic_DNA"/>
</dbReference>
<dbReference type="PROSITE" id="PS51819">
    <property type="entry name" value="VOC"/>
    <property type="match status" value="1"/>
</dbReference>
<dbReference type="InterPro" id="IPR037523">
    <property type="entry name" value="VOC_core"/>
</dbReference>
<dbReference type="GeneID" id="301983015"/>
<name>A0A561XTM6_ACIDE</name>
<accession>A0A561XTM6</accession>
<dbReference type="GO" id="GO:0051213">
    <property type="term" value="F:dioxygenase activity"/>
    <property type="evidence" value="ECO:0007669"/>
    <property type="project" value="UniProtKB-KW"/>
</dbReference>
<comment type="caution">
    <text evidence="2">The sequence shown here is derived from an EMBL/GenBank/DDBJ whole genome shotgun (WGS) entry which is preliminary data.</text>
</comment>
<keyword evidence="2" id="KW-0223">Dioxygenase</keyword>
<sequence>MEAQEIHRGRLFDHVQLVVRDLAASQAFYTAVLQALQVPMGGADEGYFWADELFVSSADSPAAQGHLTGRHHLAFQAQDRAMVDAFYQAALAHGGTDNGAPGERRACSKSFWRSHWSAIGMSGCSGCAAWARAHASSWGVQSPDFTPTLRASALPGGLRRCGACR</sequence>